<keyword evidence="2 5" id="KW-0863">Zinc-finger</keyword>
<dbReference type="PROSITE" id="PS50950">
    <property type="entry name" value="ZF_THAP"/>
    <property type="match status" value="1"/>
</dbReference>
<evidence type="ECO:0000256" key="2">
    <source>
        <dbReference type="ARBA" id="ARBA00022771"/>
    </source>
</evidence>
<evidence type="ECO:0000313" key="11">
    <source>
        <dbReference type="RefSeq" id="XP_017771174.1"/>
    </source>
</evidence>
<feature type="region of interest" description="Disordered" evidence="7">
    <location>
        <begin position="593"/>
        <end position="616"/>
    </location>
</feature>
<organism evidence="10 11">
    <name type="scientific">Nicrophorus vespilloides</name>
    <name type="common">Boreal carrion beetle</name>
    <dbReference type="NCBI Taxonomy" id="110193"/>
    <lineage>
        <taxon>Eukaryota</taxon>
        <taxon>Metazoa</taxon>
        <taxon>Ecdysozoa</taxon>
        <taxon>Arthropoda</taxon>
        <taxon>Hexapoda</taxon>
        <taxon>Insecta</taxon>
        <taxon>Pterygota</taxon>
        <taxon>Neoptera</taxon>
        <taxon>Endopterygota</taxon>
        <taxon>Coleoptera</taxon>
        <taxon>Polyphaga</taxon>
        <taxon>Staphyliniformia</taxon>
        <taxon>Silphidae</taxon>
        <taxon>Nicrophorinae</taxon>
        <taxon>Nicrophorus</taxon>
    </lineage>
</organism>
<feature type="region of interest" description="Disordered" evidence="7">
    <location>
        <begin position="317"/>
        <end position="340"/>
    </location>
</feature>
<evidence type="ECO:0000259" key="8">
    <source>
        <dbReference type="PROSITE" id="PS50865"/>
    </source>
</evidence>
<protein>
    <recommendedName>
        <fullName evidence="12">THAP-type domain-containing protein</fullName>
    </recommendedName>
</protein>
<dbReference type="PROSITE" id="PS50865">
    <property type="entry name" value="ZF_MYND_2"/>
    <property type="match status" value="1"/>
</dbReference>
<evidence type="ECO:0000256" key="5">
    <source>
        <dbReference type="PROSITE-ProRule" id="PRU00134"/>
    </source>
</evidence>
<dbReference type="Pfam" id="PF01753">
    <property type="entry name" value="zf-MYND"/>
    <property type="match status" value="1"/>
</dbReference>
<evidence type="ECO:0000313" key="10">
    <source>
        <dbReference type="Proteomes" id="UP000695000"/>
    </source>
</evidence>
<feature type="compositionally biased region" description="Basic and acidic residues" evidence="7">
    <location>
        <begin position="387"/>
        <end position="396"/>
    </location>
</feature>
<evidence type="ECO:0000256" key="7">
    <source>
        <dbReference type="SAM" id="MobiDB-lite"/>
    </source>
</evidence>
<sequence length="684" mass="76077">MPQCAVAGCSNTHRKTKGGSIRYHRFPGDERTRAHWIRACGRHVQNCATARICSRHFTSECYERDVQNEVLGLPTRCRLRKGALPDLHLPAGSGRPREQQDVSKLKDSAIAVLLAVGLVPNRKSIAGGGGGMPEDLNKMHVMEDVKEGCDTQQQPSSPGHAEQGRTEEAQTQSDEEQPKSPTETSVKVQEDFDFHSFEVKQEDQPIVPKCDTSQKRKNVEPEETPPKKQKSELQQEFTLRNKILSDFTDCLDVTNEDQMQLQTEQILQDIQKLGDLAKEKEREWNNILTVKKMKEELLMRIQRQKQVYLLSNGLEISETDPEDRGNGESRSKQLMPKKRQELRHKMRSYEMNGHDARNNNNNGNSNNNSGSNKQRPVRDVQSIIADYRQRHPETVPRRGRRIRSNGHGGSGDGSSRISNTGIINFSNVALGSGSQVRQNLNSSIDSNSDIGMLLSAMDAANPDLSSSSNSDAQDNTSFKDILVHFAKMSQSDKQELLQNTMKPPPPYPEVTVHPVSTTTPPTNSLLHGILTKAQSNKTDNKTTFSPTLARLLTAPECSVASQNQYSPGNKASKVSLSDILSTNKARNEITITPVGNDYESSPKRKHQMEDEEAEDSVDRLVIDESGEIVDRADTNSDNGDEVPQCQGCNQKAAQFVCAGCGNQWYCSRDCQVSAWDEHSEVCSG</sequence>
<evidence type="ECO:0008006" key="12">
    <source>
        <dbReference type="Google" id="ProtNLM"/>
    </source>
</evidence>
<keyword evidence="10" id="KW-1185">Reference proteome</keyword>
<feature type="region of interest" description="Disordered" evidence="7">
    <location>
        <begin position="146"/>
        <end position="234"/>
    </location>
</feature>
<dbReference type="PANTHER" id="PTHR46600">
    <property type="entry name" value="THAP DOMAIN-CONTAINING"/>
    <property type="match status" value="1"/>
</dbReference>
<evidence type="ECO:0000256" key="6">
    <source>
        <dbReference type="PROSITE-ProRule" id="PRU00309"/>
    </source>
</evidence>
<dbReference type="SUPFAM" id="SSF144232">
    <property type="entry name" value="HIT/MYND zinc finger-like"/>
    <property type="match status" value="1"/>
</dbReference>
<dbReference type="GeneID" id="108558694"/>
<proteinExistence type="predicted"/>
<keyword evidence="1" id="KW-0479">Metal-binding</keyword>
<dbReference type="PANTHER" id="PTHR46600:SF11">
    <property type="entry name" value="THAP DOMAIN-CONTAINING PROTEIN 10"/>
    <property type="match status" value="1"/>
</dbReference>
<feature type="domain" description="MYND-type" evidence="8">
    <location>
        <begin position="645"/>
        <end position="682"/>
    </location>
</feature>
<dbReference type="SMART" id="SM00980">
    <property type="entry name" value="THAP"/>
    <property type="match status" value="1"/>
</dbReference>
<feature type="compositionally biased region" description="Basic and acidic residues" evidence="7">
    <location>
        <begin position="322"/>
        <end position="331"/>
    </location>
</feature>
<dbReference type="InterPro" id="IPR006612">
    <property type="entry name" value="THAP_Znf"/>
</dbReference>
<gene>
    <name evidence="11" type="primary">LOC108558694</name>
</gene>
<feature type="domain" description="THAP-type" evidence="9">
    <location>
        <begin position="1"/>
        <end position="88"/>
    </location>
</feature>
<dbReference type="Gene3D" id="6.20.210.20">
    <property type="entry name" value="THAP domain"/>
    <property type="match status" value="1"/>
</dbReference>
<dbReference type="RefSeq" id="XP_017771174.1">
    <property type="nucleotide sequence ID" value="XM_017915685.1"/>
</dbReference>
<name>A0ABM1M9C4_NICVS</name>
<dbReference type="PROSITE" id="PS01360">
    <property type="entry name" value="ZF_MYND_1"/>
    <property type="match status" value="1"/>
</dbReference>
<feature type="compositionally biased region" description="Low complexity" evidence="7">
    <location>
        <begin position="358"/>
        <end position="372"/>
    </location>
</feature>
<dbReference type="SUPFAM" id="SSF57716">
    <property type="entry name" value="Glucocorticoid receptor-like (DNA-binding domain)"/>
    <property type="match status" value="1"/>
</dbReference>
<evidence type="ECO:0000259" key="9">
    <source>
        <dbReference type="PROSITE" id="PS50950"/>
    </source>
</evidence>
<dbReference type="InterPro" id="IPR038441">
    <property type="entry name" value="THAP_Znf_sf"/>
</dbReference>
<evidence type="ECO:0000256" key="4">
    <source>
        <dbReference type="ARBA" id="ARBA00023125"/>
    </source>
</evidence>
<feature type="region of interest" description="Disordered" evidence="7">
    <location>
        <begin position="352"/>
        <end position="418"/>
    </location>
</feature>
<dbReference type="Gene3D" id="6.10.140.2220">
    <property type="match status" value="1"/>
</dbReference>
<feature type="compositionally biased region" description="Basic and acidic residues" evidence="7">
    <location>
        <begin position="212"/>
        <end position="233"/>
    </location>
</feature>
<feature type="compositionally biased region" description="Basic and acidic residues" evidence="7">
    <location>
        <begin position="188"/>
        <end position="203"/>
    </location>
</feature>
<evidence type="ECO:0000256" key="1">
    <source>
        <dbReference type="ARBA" id="ARBA00022723"/>
    </source>
</evidence>
<dbReference type="Proteomes" id="UP000695000">
    <property type="component" value="Unplaced"/>
</dbReference>
<dbReference type="InterPro" id="IPR002893">
    <property type="entry name" value="Znf_MYND"/>
</dbReference>
<dbReference type="InterPro" id="IPR026516">
    <property type="entry name" value="THAP1/10"/>
</dbReference>
<keyword evidence="3" id="KW-0862">Zinc</keyword>
<keyword evidence="4 6" id="KW-0238">DNA-binding</keyword>
<evidence type="ECO:0000256" key="3">
    <source>
        <dbReference type="ARBA" id="ARBA00022833"/>
    </source>
</evidence>
<reference evidence="11" key="1">
    <citation type="submission" date="2025-08" db="UniProtKB">
        <authorList>
            <consortium name="RefSeq"/>
        </authorList>
    </citation>
    <scope>IDENTIFICATION</scope>
    <source>
        <tissue evidence="11">Whole Larva</tissue>
    </source>
</reference>
<dbReference type="Pfam" id="PF05485">
    <property type="entry name" value="THAP"/>
    <property type="match status" value="1"/>
</dbReference>
<accession>A0ABM1M9C4</accession>
<dbReference type="SMART" id="SM00692">
    <property type="entry name" value="DM3"/>
    <property type="match status" value="1"/>
</dbReference>